<organism evidence="3 4">
    <name type="scientific">Colletotrichum sojae</name>
    <dbReference type="NCBI Taxonomy" id="2175907"/>
    <lineage>
        <taxon>Eukaryota</taxon>
        <taxon>Fungi</taxon>
        <taxon>Dikarya</taxon>
        <taxon>Ascomycota</taxon>
        <taxon>Pezizomycotina</taxon>
        <taxon>Sordariomycetes</taxon>
        <taxon>Hypocreomycetidae</taxon>
        <taxon>Glomerellales</taxon>
        <taxon>Glomerellaceae</taxon>
        <taxon>Colletotrichum</taxon>
        <taxon>Colletotrichum orchidearum species complex</taxon>
    </lineage>
</organism>
<feature type="region of interest" description="Disordered" evidence="1">
    <location>
        <begin position="122"/>
        <end position="224"/>
    </location>
</feature>
<evidence type="ECO:0000256" key="2">
    <source>
        <dbReference type="SAM" id="Phobius"/>
    </source>
</evidence>
<proteinExistence type="predicted"/>
<keyword evidence="2" id="KW-1133">Transmembrane helix</keyword>
<feature type="compositionally biased region" description="Acidic residues" evidence="1">
    <location>
        <begin position="184"/>
        <end position="198"/>
    </location>
</feature>
<keyword evidence="2" id="KW-0472">Membrane</keyword>
<accession>A0A8H6IME7</accession>
<feature type="transmembrane region" description="Helical" evidence="2">
    <location>
        <begin position="70"/>
        <end position="89"/>
    </location>
</feature>
<protein>
    <submittedName>
        <fullName evidence="3">Uncharacterized protein</fullName>
    </submittedName>
</protein>
<dbReference type="Proteomes" id="UP000652219">
    <property type="component" value="Unassembled WGS sequence"/>
</dbReference>
<evidence type="ECO:0000313" key="3">
    <source>
        <dbReference type="EMBL" id="KAF6786583.1"/>
    </source>
</evidence>
<comment type="caution">
    <text evidence="3">The sequence shown here is derived from an EMBL/GenBank/DDBJ whole genome shotgun (WGS) entry which is preliminary data.</text>
</comment>
<feature type="compositionally biased region" description="Basic and acidic residues" evidence="1">
    <location>
        <begin position="122"/>
        <end position="142"/>
    </location>
</feature>
<reference evidence="3 4" key="1">
    <citation type="journal article" date="2020" name="Phytopathology">
        <title>Genome Sequence Resources of Colletotrichum truncatum, C. plurivorum, C. musicola, and C. sojae: Four Species Pathogenic to Soybean (Glycine max).</title>
        <authorList>
            <person name="Rogerio F."/>
            <person name="Boufleur T.R."/>
            <person name="Ciampi-Guillardi M."/>
            <person name="Sukno S.A."/>
            <person name="Thon M.R."/>
            <person name="Massola Junior N.S."/>
            <person name="Baroncelli R."/>
        </authorList>
    </citation>
    <scope>NUCLEOTIDE SEQUENCE [LARGE SCALE GENOMIC DNA]</scope>
    <source>
        <strain evidence="3 4">LFN0009</strain>
    </source>
</reference>
<dbReference type="AlphaFoldDB" id="A0A8H6IME7"/>
<sequence>MDTRPASEGDAVVEPSKRLDKFISRSRTCSAAKLKAMFKSRLLDPPKTSNATIERYKNVEKTLSIVRAKYGIAVFYFCLAGLPVVLLGAQGSGLLDCLAEWDGLANIPPDFVARARAVDRECQREKEGRPQSTADIKDQGRRERTRRGYRAYSISNELVARTPGGHDPGWTQPDIGIRQPGTATDDDPPAQQVEEGDERDGPRQAAGLPAAGSASSAEPGHETWTAPQVTRHEDAAAEVSAGNLQSIAYVLKAEDAIRVLSEVGDSLKVQLTVPLSGAQTTPFISFSCPEKIVLQISQKSRPFAFSPC</sequence>
<gene>
    <name evidence="3" type="ORF">CSOJ01_15397</name>
</gene>
<evidence type="ECO:0000256" key="1">
    <source>
        <dbReference type="SAM" id="MobiDB-lite"/>
    </source>
</evidence>
<dbReference type="EMBL" id="WIGN01000637">
    <property type="protein sequence ID" value="KAF6786583.1"/>
    <property type="molecule type" value="Genomic_DNA"/>
</dbReference>
<keyword evidence="2" id="KW-0812">Transmembrane</keyword>
<name>A0A8H6IME7_9PEZI</name>
<keyword evidence="4" id="KW-1185">Reference proteome</keyword>
<evidence type="ECO:0000313" key="4">
    <source>
        <dbReference type="Proteomes" id="UP000652219"/>
    </source>
</evidence>
<feature type="compositionally biased region" description="Low complexity" evidence="1">
    <location>
        <begin position="205"/>
        <end position="218"/>
    </location>
</feature>